<evidence type="ECO:0000256" key="1">
    <source>
        <dbReference type="ARBA" id="ARBA00022603"/>
    </source>
</evidence>
<dbReference type="RefSeq" id="WP_284378905.1">
    <property type="nucleotide sequence ID" value="NZ_BSNN01000006.1"/>
</dbReference>
<keyword evidence="1 4" id="KW-0489">Methyltransferase</keyword>
<dbReference type="GO" id="GO:0008168">
    <property type="term" value="F:methyltransferase activity"/>
    <property type="evidence" value="ECO:0007669"/>
    <property type="project" value="UniProtKB-KW"/>
</dbReference>
<dbReference type="Gene3D" id="3.40.50.150">
    <property type="entry name" value="Vaccinia Virus protein VP39"/>
    <property type="match status" value="1"/>
</dbReference>
<dbReference type="EMBL" id="BSNN01000006">
    <property type="protein sequence ID" value="GLQ35854.1"/>
    <property type="molecule type" value="Genomic_DNA"/>
</dbReference>
<comment type="caution">
    <text evidence="4">The sequence shown here is derived from an EMBL/GenBank/DDBJ whole genome shotgun (WGS) entry which is preliminary data.</text>
</comment>
<reference evidence="5" key="1">
    <citation type="journal article" date="2019" name="Int. J. Syst. Evol. Microbiol.">
        <title>The Global Catalogue of Microorganisms (GCM) 10K type strain sequencing project: providing services to taxonomists for standard genome sequencing and annotation.</title>
        <authorList>
            <consortium name="The Broad Institute Genomics Platform"/>
            <consortium name="The Broad Institute Genome Sequencing Center for Infectious Disease"/>
            <person name="Wu L."/>
            <person name="Ma J."/>
        </authorList>
    </citation>
    <scope>NUCLEOTIDE SEQUENCE [LARGE SCALE GENOMIC DNA]</scope>
    <source>
        <strain evidence="5">NBRC 110140</strain>
    </source>
</reference>
<dbReference type="InterPro" id="IPR029063">
    <property type="entry name" value="SAM-dependent_MTases_sf"/>
</dbReference>
<evidence type="ECO:0000313" key="5">
    <source>
        <dbReference type="Proteomes" id="UP001156694"/>
    </source>
</evidence>
<evidence type="ECO:0000313" key="4">
    <source>
        <dbReference type="EMBL" id="GLQ35854.1"/>
    </source>
</evidence>
<dbReference type="InterPro" id="IPR050210">
    <property type="entry name" value="tRNA_Adenine-N(6)_MTase"/>
</dbReference>
<dbReference type="Pfam" id="PF05175">
    <property type="entry name" value="MTS"/>
    <property type="match status" value="1"/>
</dbReference>
<protein>
    <submittedName>
        <fullName evidence="4">Methyltransferase</fullName>
    </submittedName>
</protein>
<gene>
    <name evidence="4" type="ORF">GCM10007939_21380</name>
</gene>
<proteinExistence type="predicted"/>
<accession>A0ABQ5VXI9</accession>
<sequence length="250" mass="26892">MNDPEHTRDAFLGGAVQITQPRQGYRAATDPVYLAAAVPAKAGDCILDVGCGVGVASLCLAHRVPEARITGLELQPSYAKLAQENGLRDVVIGNLAAMPDGLRDTSFDHVMTNPPFFSASDHSLPASKGKAMAHMESMDLGRWISLSLRRLKPKGSFSIIHRADRLGEILTALEKSCGDIRVLPIAPRSGRAAKRVLVRARKVSRARLQIFAPFVVHEGADHGVDGDDYSQDAQAVLRHGKSLLSKLTDA</sequence>
<organism evidence="4 5">
    <name type="scientific">Amylibacter marinus</name>
    <dbReference type="NCBI Taxonomy" id="1475483"/>
    <lineage>
        <taxon>Bacteria</taxon>
        <taxon>Pseudomonadati</taxon>
        <taxon>Pseudomonadota</taxon>
        <taxon>Alphaproteobacteria</taxon>
        <taxon>Rhodobacterales</taxon>
        <taxon>Paracoccaceae</taxon>
        <taxon>Amylibacter</taxon>
    </lineage>
</organism>
<dbReference type="PANTHER" id="PTHR47739">
    <property type="entry name" value="TRNA1(VAL) (ADENINE(37)-N6)-METHYLTRANSFERASE"/>
    <property type="match status" value="1"/>
</dbReference>
<dbReference type="Proteomes" id="UP001156694">
    <property type="component" value="Unassembled WGS sequence"/>
</dbReference>
<name>A0ABQ5VXI9_9RHOB</name>
<evidence type="ECO:0000256" key="2">
    <source>
        <dbReference type="ARBA" id="ARBA00022691"/>
    </source>
</evidence>
<evidence type="ECO:0000259" key="3">
    <source>
        <dbReference type="Pfam" id="PF05175"/>
    </source>
</evidence>
<feature type="domain" description="Methyltransferase small" evidence="3">
    <location>
        <begin position="34"/>
        <end position="123"/>
    </location>
</feature>
<dbReference type="SUPFAM" id="SSF53335">
    <property type="entry name" value="S-adenosyl-L-methionine-dependent methyltransferases"/>
    <property type="match status" value="1"/>
</dbReference>
<dbReference type="CDD" id="cd02440">
    <property type="entry name" value="AdoMet_MTases"/>
    <property type="match status" value="1"/>
</dbReference>
<keyword evidence="1 4" id="KW-0808">Transferase</keyword>
<keyword evidence="2" id="KW-0949">S-adenosyl-L-methionine</keyword>
<keyword evidence="5" id="KW-1185">Reference proteome</keyword>
<dbReference type="GO" id="GO:0032259">
    <property type="term" value="P:methylation"/>
    <property type="evidence" value="ECO:0007669"/>
    <property type="project" value="UniProtKB-KW"/>
</dbReference>
<dbReference type="PANTHER" id="PTHR47739:SF1">
    <property type="entry name" value="TRNA1(VAL) (ADENINE(37)-N6)-METHYLTRANSFERASE"/>
    <property type="match status" value="1"/>
</dbReference>
<dbReference type="InterPro" id="IPR007848">
    <property type="entry name" value="Small_mtfrase_dom"/>
</dbReference>